<sequence>MVRDAQGERSGRRPPRMDFAAHPSTHVRSLAELLSIALAIETEAVRRYRELAAAMARRGEAETSAVFADMALEEDGHIRAIQKLAAQVGCPAIQPETHAWRLPPEFAESWDRVAGSALLTAYRALAIAVDNEQRAFSFYTFIAAEAEDAETIRFAEVLAQEELNHAALLRKWRRAAYRRGEVDSLPVEVTSPGVLDQLIAGYEQKAAGSLIPISHQLTEIGAIEAAAVLRGLIRPAGGYAEPSLPVNIAPPENVAGDAGRIALLNAAQKPLEQMAERLERAVLESASEEVRIKAANHLADVLQRLASLRRLIDDASTPGT</sequence>
<dbReference type="PANTHER" id="PTHR33531">
    <property type="entry name" value="RUBRERYTHRIN SUBFAMILY"/>
    <property type="match status" value="1"/>
</dbReference>
<protein>
    <submittedName>
        <fullName evidence="3">Rubrerythrin</fullName>
    </submittedName>
</protein>
<comment type="caution">
    <text evidence="3">The sequence shown here is derived from an EMBL/GenBank/DDBJ whole genome shotgun (WGS) entry which is preliminary data.</text>
</comment>
<dbReference type="CDD" id="cd01045">
    <property type="entry name" value="Ferritin_like_AB"/>
    <property type="match status" value="1"/>
</dbReference>
<dbReference type="GO" id="GO:0016491">
    <property type="term" value="F:oxidoreductase activity"/>
    <property type="evidence" value="ECO:0007669"/>
    <property type="project" value="InterPro"/>
</dbReference>
<dbReference type="InterPro" id="IPR012347">
    <property type="entry name" value="Ferritin-like"/>
</dbReference>
<proteinExistence type="predicted"/>
<gene>
    <name evidence="3" type="ORF">A8950_1194</name>
</gene>
<dbReference type="SUPFAM" id="SSF47240">
    <property type="entry name" value="Ferritin-like"/>
    <property type="match status" value="1"/>
</dbReference>
<dbReference type="PANTHER" id="PTHR33531:SF7">
    <property type="entry name" value="HYPOTHETICAL MEMBRANE PROTEIN, CONSERVED"/>
    <property type="match status" value="1"/>
</dbReference>
<name>A0A4R6WTE5_9PROT</name>
<evidence type="ECO:0000256" key="1">
    <source>
        <dbReference type="SAM" id="MobiDB-lite"/>
    </source>
</evidence>
<evidence type="ECO:0000313" key="4">
    <source>
        <dbReference type="Proteomes" id="UP000295783"/>
    </source>
</evidence>
<accession>A0A4R6WTE5</accession>
<dbReference type="Proteomes" id="UP000295783">
    <property type="component" value="Unassembled WGS sequence"/>
</dbReference>
<dbReference type="OrthoDB" id="6057955at2"/>
<keyword evidence="4" id="KW-1185">Reference proteome</keyword>
<dbReference type="AlphaFoldDB" id="A0A4R6WTE5"/>
<dbReference type="Pfam" id="PF02915">
    <property type="entry name" value="Rubrerythrin"/>
    <property type="match status" value="1"/>
</dbReference>
<organism evidence="3 4">
    <name type="scientific">Dongia mobilis</name>
    <dbReference type="NCBI Taxonomy" id="578943"/>
    <lineage>
        <taxon>Bacteria</taxon>
        <taxon>Pseudomonadati</taxon>
        <taxon>Pseudomonadota</taxon>
        <taxon>Alphaproteobacteria</taxon>
        <taxon>Rhodospirillales</taxon>
        <taxon>Dongiaceae</taxon>
        <taxon>Dongia</taxon>
    </lineage>
</organism>
<dbReference type="InterPro" id="IPR009078">
    <property type="entry name" value="Ferritin-like_SF"/>
</dbReference>
<feature type="compositionally biased region" description="Basic and acidic residues" evidence="1">
    <location>
        <begin position="1"/>
        <end position="11"/>
    </location>
</feature>
<evidence type="ECO:0000313" key="3">
    <source>
        <dbReference type="EMBL" id="TDQ82913.1"/>
    </source>
</evidence>
<dbReference type="Gene3D" id="1.20.1260.10">
    <property type="match status" value="1"/>
</dbReference>
<feature type="domain" description="Rubrerythrin diiron-binding" evidence="2">
    <location>
        <begin position="32"/>
        <end position="171"/>
    </location>
</feature>
<evidence type="ECO:0000259" key="2">
    <source>
        <dbReference type="Pfam" id="PF02915"/>
    </source>
</evidence>
<reference evidence="3 4" key="1">
    <citation type="submission" date="2019-03" db="EMBL/GenBank/DDBJ databases">
        <title>Genomic Encyclopedia of Type Strains, Phase III (KMG-III): the genomes of soil and plant-associated and newly described type strains.</title>
        <authorList>
            <person name="Whitman W."/>
        </authorList>
    </citation>
    <scope>NUCLEOTIDE SEQUENCE [LARGE SCALE GENOMIC DNA]</scope>
    <source>
        <strain evidence="3 4">CGMCC 1.7660</strain>
    </source>
</reference>
<dbReference type="InterPro" id="IPR003251">
    <property type="entry name" value="Rr_diiron-bd_dom"/>
</dbReference>
<dbReference type="EMBL" id="SNYW01000007">
    <property type="protein sequence ID" value="TDQ82913.1"/>
    <property type="molecule type" value="Genomic_DNA"/>
</dbReference>
<dbReference type="GO" id="GO:0046872">
    <property type="term" value="F:metal ion binding"/>
    <property type="evidence" value="ECO:0007669"/>
    <property type="project" value="InterPro"/>
</dbReference>
<feature type="region of interest" description="Disordered" evidence="1">
    <location>
        <begin position="1"/>
        <end position="22"/>
    </location>
</feature>